<reference evidence="1 2" key="1">
    <citation type="submission" date="2014-04" db="EMBL/GenBank/DDBJ databases">
        <authorList>
            <consortium name="DOE Joint Genome Institute"/>
            <person name="Kuo A."/>
            <person name="Girlanda M."/>
            <person name="Perotto S."/>
            <person name="Kohler A."/>
            <person name="Nagy L.G."/>
            <person name="Floudas D."/>
            <person name="Copeland A."/>
            <person name="Barry K.W."/>
            <person name="Cichocki N."/>
            <person name="Veneault-Fourrey C."/>
            <person name="LaButti K."/>
            <person name="Lindquist E.A."/>
            <person name="Lipzen A."/>
            <person name="Lundell T."/>
            <person name="Morin E."/>
            <person name="Murat C."/>
            <person name="Sun H."/>
            <person name="Tunlid A."/>
            <person name="Henrissat B."/>
            <person name="Grigoriev I.V."/>
            <person name="Hibbett D.S."/>
            <person name="Martin F."/>
            <person name="Nordberg H.P."/>
            <person name="Cantor M.N."/>
            <person name="Hua S.X."/>
        </authorList>
    </citation>
    <scope>NUCLEOTIDE SEQUENCE [LARGE SCALE GENOMIC DNA]</scope>
    <source>
        <strain evidence="1 2">MUT 4182</strain>
    </source>
</reference>
<accession>A0A0C3KQI7</accession>
<name>A0A0C3KQI7_9AGAM</name>
<evidence type="ECO:0000313" key="2">
    <source>
        <dbReference type="Proteomes" id="UP000054248"/>
    </source>
</evidence>
<organism evidence="1 2">
    <name type="scientific">Tulasnella calospora MUT 4182</name>
    <dbReference type="NCBI Taxonomy" id="1051891"/>
    <lineage>
        <taxon>Eukaryota</taxon>
        <taxon>Fungi</taxon>
        <taxon>Dikarya</taxon>
        <taxon>Basidiomycota</taxon>
        <taxon>Agaricomycotina</taxon>
        <taxon>Agaricomycetes</taxon>
        <taxon>Cantharellales</taxon>
        <taxon>Tulasnellaceae</taxon>
        <taxon>Tulasnella</taxon>
    </lineage>
</organism>
<dbReference type="EMBL" id="KN823079">
    <property type="protein sequence ID" value="KIO23663.1"/>
    <property type="molecule type" value="Genomic_DNA"/>
</dbReference>
<proteinExistence type="predicted"/>
<dbReference type="AlphaFoldDB" id="A0A0C3KQI7"/>
<dbReference type="HOGENOM" id="CLU_2039780_0_0_1"/>
<sequence>MLAPFATQGSLVGFLTHGTSNFDDSVYYYYPDGTPNAEGGIPVIPPSRPRKGFKLPSAADALRPFINPFPGQGTLALVWEPEVTLMLYQTVGTVQAHTKTQFHRRCIQTAAAFVSMDKELQ</sequence>
<protein>
    <submittedName>
        <fullName evidence="1">Uncharacterized protein</fullName>
    </submittedName>
</protein>
<evidence type="ECO:0000313" key="1">
    <source>
        <dbReference type="EMBL" id="KIO23663.1"/>
    </source>
</evidence>
<reference evidence="2" key="2">
    <citation type="submission" date="2015-01" db="EMBL/GenBank/DDBJ databases">
        <title>Evolutionary Origins and Diversification of the Mycorrhizal Mutualists.</title>
        <authorList>
            <consortium name="DOE Joint Genome Institute"/>
            <consortium name="Mycorrhizal Genomics Consortium"/>
            <person name="Kohler A."/>
            <person name="Kuo A."/>
            <person name="Nagy L.G."/>
            <person name="Floudas D."/>
            <person name="Copeland A."/>
            <person name="Barry K.W."/>
            <person name="Cichocki N."/>
            <person name="Veneault-Fourrey C."/>
            <person name="LaButti K."/>
            <person name="Lindquist E.A."/>
            <person name="Lipzen A."/>
            <person name="Lundell T."/>
            <person name="Morin E."/>
            <person name="Murat C."/>
            <person name="Riley R."/>
            <person name="Ohm R."/>
            <person name="Sun H."/>
            <person name="Tunlid A."/>
            <person name="Henrissat B."/>
            <person name="Grigoriev I.V."/>
            <person name="Hibbett D.S."/>
            <person name="Martin F."/>
        </authorList>
    </citation>
    <scope>NUCLEOTIDE SEQUENCE [LARGE SCALE GENOMIC DNA]</scope>
    <source>
        <strain evidence="2">MUT 4182</strain>
    </source>
</reference>
<keyword evidence="2" id="KW-1185">Reference proteome</keyword>
<dbReference type="Proteomes" id="UP000054248">
    <property type="component" value="Unassembled WGS sequence"/>
</dbReference>
<gene>
    <name evidence="1" type="ORF">M407DRAFT_9314</name>
</gene>